<evidence type="ECO:0000313" key="2">
    <source>
        <dbReference type="Proteomes" id="UP000199345"/>
    </source>
</evidence>
<dbReference type="EMBL" id="FOIA01000002">
    <property type="protein sequence ID" value="SES70787.1"/>
    <property type="molecule type" value="Genomic_DNA"/>
</dbReference>
<name>A0A1H9YNT0_9PROT</name>
<dbReference type="InterPro" id="IPR045459">
    <property type="entry name" value="DUF5908"/>
</dbReference>
<accession>A0A1H9YNT0</accession>
<dbReference type="Proteomes" id="UP000199345">
    <property type="component" value="Unassembled WGS sequence"/>
</dbReference>
<proteinExistence type="predicted"/>
<dbReference type="Pfam" id="PF19265">
    <property type="entry name" value="DUF5908"/>
    <property type="match status" value="1"/>
</dbReference>
<evidence type="ECO:0000313" key="1">
    <source>
        <dbReference type="EMBL" id="SES70787.1"/>
    </source>
</evidence>
<reference evidence="2" key="1">
    <citation type="submission" date="2016-10" db="EMBL/GenBank/DDBJ databases">
        <authorList>
            <person name="Varghese N."/>
            <person name="Submissions S."/>
        </authorList>
    </citation>
    <scope>NUCLEOTIDE SEQUENCE [LARGE SCALE GENOMIC DNA]</scope>
    <source>
        <strain evidence="2">Nm71</strain>
    </source>
</reference>
<organism evidence="1 2">
    <name type="scientific">Nitrosomonas marina</name>
    <dbReference type="NCBI Taxonomy" id="917"/>
    <lineage>
        <taxon>Bacteria</taxon>
        <taxon>Pseudomonadati</taxon>
        <taxon>Pseudomonadota</taxon>
        <taxon>Betaproteobacteria</taxon>
        <taxon>Nitrosomonadales</taxon>
        <taxon>Nitrosomonadaceae</taxon>
        <taxon>Nitrosomonas</taxon>
    </lineage>
</organism>
<keyword evidence="2" id="KW-1185">Reference proteome</keyword>
<dbReference type="AlphaFoldDB" id="A0A1H9YNT0"/>
<sequence length="54" mass="6505">MPIEIKQLLIKSNIVQRTVDEPQDIDEERSALKEELMAECRHLVQDIMREREER</sequence>
<dbReference type="RefSeq" id="WP_177170258.1">
    <property type="nucleotide sequence ID" value="NZ_FOIA01000002.1"/>
</dbReference>
<protein>
    <submittedName>
        <fullName evidence="1">Uncharacterized protein</fullName>
    </submittedName>
</protein>
<gene>
    <name evidence="1" type="ORF">SAMN05216326_10294</name>
</gene>